<evidence type="ECO:0000256" key="4">
    <source>
        <dbReference type="ARBA" id="ARBA00023002"/>
    </source>
</evidence>
<feature type="domain" description="FAD-dependent oxidoreductase 2 FAD-binding" evidence="5">
    <location>
        <begin position="9"/>
        <end position="549"/>
    </location>
</feature>
<dbReference type="InterPro" id="IPR050315">
    <property type="entry name" value="FAD-oxidoreductase_2"/>
</dbReference>
<evidence type="ECO:0000256" key="1">
    <source>
        <dbReference type="ARBA" id="ARBA00001974"/>
    </source>
</evidence>
<comment type="caution">
    <text evidence="6">The sequence shown here is derived from an EMBL/GenBank/DDBJ whole genome shotgun (WGS) entry which is preliminary data.</text>
</comment>
<comment type="cofactor">
    <cofactor evidence="1">
        <name>FAD</name>
        <dbReference type="ChEBI" id="CHEBI:57692"/>
    </cofactor>
</comment>
<reference evidence="7" key="1">
    <citation type="journal article" date="2019" name="Int. J. Syst. Evol. Microbiol.">
        <title>The Global Catalogue of Microorganisms (GCM) 10K type strain sequencing project: providing services to taxonomists for standard genome sequencing and annotation.</title>
        <authorList>
            <consortium name="The Broad Institute Genomics Platform"/>
            <consortium name="The Broad Institute Genome Sequencing Center for Infectious Disease"/>
            <person name="Wu L."/>
            <person name="Ma J."/>
        </authorList>
    </citation>
    <scope>NUCLEOTIDE SEQUENCE [LARGE SCALE GENOMIC DNA]</scope>
    <source>
        <strain evidence="7">CGMCC 1.15341</strain>
    </source>
</reference>
<dbReference type="RefSeq" id="WP_188748069.1">
    <property type="nucleotide sequence ID" value="NZ_BMIJ01000004.1"/>
</dbReference>
<evidence type="ECO:0000256" key="2">
    <source>
        <dbReference type="ARBA" id="ARBA00022630"/>
    </source>
</evidence>
<dbReference type="SUPFAM" id="SSF51905">
    <property type="entry name" value="FAD/NAD(P)-binding domain"/>
    <property type="match status" value="1"/>
</dbReference>
<keyword evidence="2" id="KW-0285">Flavoprotein</keyword>
<keyword evidence="4" id="KW-0560">Oxidoreductase</keyword>
<dbReference type="InterPro" id="IPR027477">
    <property type="entry name" value="Succ_DH/fumarate_Rdtase_cat_sf"/>
</dbReference>
<dbReference type="InterPro" id="IPR036188">
    <property type="entry name" value="FAD/NAD-bd_sf"/>
</dbReference>
<dbReference type="PANTHER" id="PTHR43400:SF10">
    <property type="entry name" value="3-OXOSTEROID 1-DEHYDROGENASE"/>
    <property type="match status" value="1"/>
</dbReference>
<keyword evidence="7" id="KW-1185">Reference proteome</keyword>
<dbReference type="SUPFAM" id="SSF56425">
    <property type="entry name" value="Succinate dehydrogenase/fumarate reductase flavoprotein, catalytic domain"/>
    <property type="match status" value="1"/>
</dbReference>
<dbReference type="PANTHER" id="PTHR43400">
    <property type="entry name" value="FUMARATE REDUCTASE"/>
    <property type="match status" value="1"/>
</dbReference>
<proteinExistence type="predicted"/>
<gene>
    <name evidence="6" type="ORF">GCM10011352_21210</name>
</gene>
<dbReference type="Pfam" id="PF00890">
    <property type="entry name" value="FAD_binding_2"/>
    <property type="match status" value="1"/>
</dbReference>
<organism evidence="6 7">
    <name type="scientific">Marinobacterium zhoushanense</name>
    <dbReference type="NCBI Taxonomy" id="1679163"/>
    <lineage>
        <taxon>Bacteria</taxon>
        <taxon>Pseudomonadati</taxon>
        <taxon>Pseudomonadota</taxon>
        <taxon>Gammaproteobacteria</taxon>
        <taxon>Oceanospirillales</taxon>
        <taxon>Oceanospirillaceae</taxon>
        <taxon>Marinobacterium</taxon>
    </lineage>
</organism>
<name>A0ABQ1KGH7_9GAMM</name>
<evidence type="ECO:0000256" key="3">
    <source>
        <dbReference type="ARBA" id="ARBA00022827"/>
    </source>
</evidence>
<sequence length="573" mass="62043">MSIERTECDLLVVGSGASGLATAVRAAWLGLKVIVVEKEAVFGGSSAWSGGWLWIPRNHLAQAAGIVEDKALPKGYLEAELGEQFDEARVDAFLDAAPEMVRFFHDSTSLQFLPGNAIPDFHGDQVNAGTGGRSVTAEPFDARALGKTVKSLRKPLREISFWGMGIASGQDLAHFLKFLRAPSSTWYVCKRVTRHLFDLLFHRRGMTLVNGNALVARLAKSALDLGVDLRLSTSVLELNRNAEGRIGSVSLRQKDGTPLTIDIKGGVVLACGGFPHDKKRIKALLPHCPTGTEHYSAAPKTNTGDGLRLGEAVGAWINTGLKAGAAYAPVSLVRRPNGEIAHFPHLLERAKPGVIAVLADGRRFVNEAGSYHDYTSAQLDGTEPGKPCLSWLICDHQFLRRFGLGNVKPFPLPYSSHLRSGYLKRGNTLRELAELCGIDAFGLEQTLAEYNRHARQGEDPRFGRGGTLYNRIQGDAENQPNPCVRPIEKGPFYAVRIEQGSLGTFMGMQTNQHAQVLDTEKQPIEGLYAVGTDMASIMGGTYPAGGINLGPGMTFGYIAANHVALQLQSKNRI</sequence>
<dbReference type="Gene3D" id="3.50.50.60">
    <property type="entry name" value="FAD/NAD(P)-binding domain"/>
    <property type="match status" value="2"/>
</dbReference>
<evidence type="ECO:0000313" key="6">
    <source>
        <dbReference type="EMBL" id="GGB94873.1"/>
    </source>
</evidence>
<keyword evidence="3" id="KW-0274">FAD</keyword>
<protein>
    <submittedName>
        <fullName evidence="6">FAD-binding dehydrogenase</fullName>
    </submittedName>
</protein>
<dbReference type="EMBL" id="BMIJ01000004">
    <property type="protein sequence ID" value="GGB94873.1"/>
    <property type="molecule type" value="Genomic_DNA"/>
</dbReference>
<dbReference type="NCBIfam" id="NF004789">
    <property type="entry name" value="PRK06134.1"/>
    <property type="match status" value="1"/>
</dbReference>
<evidence type="ECO:0000259" key="5">
    <source>
        <dbReference type="Pfam" id="PF00890"/>
    </source>
</evidence>
<dbReference type="Gene3D" id="3.90.700.10">
    <property type="entry name" value="Succinate dehydrogenase/fumarate reductase flavoprotein, catalytic domain"/>
    <property type="match status" value="1"/>
</dbReference>
<evidence type="ECO:0000313" key="7">
    <source>
        <dbReference type="Proteomes" id="UP000629025"/>
    </source>
</evidence>
<accession>A0ABQ1KGH7</accession>
<dbReference type="Proteomes" id="UP000629025">
    <property type="component" value="Unassembled WGS sequence"/>
</dbReference>
<dbReference type="PRINTS" id="PR00411">
    <property type="entry name" value="PNDRDTASEI"/>
</dbReference>
<dbReference type="InterPro" id="IPR003953">
    <property type="entry name" value="FAD-dep_OxRdtase_2_FAD-bd"/>
</dbReference>